<accession>A0ABS7C7M3</accession>
<dbReference type="CDD" id="cd16272">
    <property type="entry name" value="RNaseZ_MBL-fold"/>
    <property type="match status" value="1"/>
</dbReference>
<organism evidence="6 7">
    <name type="scientific">Paenibacillus sepulcri</name>
    <dbReference type="NCBI Taxonomy" id="359917"/>
    <lineage>
        <taxon>Bacteria</taxon>
        <taxon>Bacillati</taxon>
        <taxon>Bacillota</taxon>
        <taxon>Bacilli</taxon>
        <taxon>Bacillales</taxon>
        <taxon>Paenibacillaceae</taxon>
        <taxon>Paenibacillus</taxon>
    </lineage>
</organism>
<comment type="caution">
    <text evidence="6">The sequence shown here is derived from an EMBL/GenBank/DDBJ whole genome shotgun (WGS) entry which is preliminary data.</text>
</comment>
<comment type="catalytic activity">
    <reaction evidence="4">
        <text>3',5'-cyclic UMP + H2O = UMP + H(+)</text>
        <dbReference type="Rhea" id="RHEA:70575"/>
        <dbReference type="ChEBI" id="CHEBI:15377"/>
        <dbReference type="ChEBI" id="CHEBI:15378"/>
        <dbReference type="ChEBI" id="CHEBI:57865"/>
        <dbReference type="ChEBI" id="CHEBI:184387"/>
    </reaction>
    <physiologicalReaction direction="left-to-right" evidence="4">
        <dbReference type="Rhea" id="RHEA:70576"/>
    </physiologicalReaction>
</comment>
<evidence type="ECO:0000256" key="4">
    <source>
        <dbReference type="ARBA" id="ARBA00048505"/>
    </source>
</evidence>
<evidence type="ECO:0000256" key="2">
    <source>
        <dbReference type="ARBA" id="ARBA00034221"/>
    </source>
</evidence>
<protein>
    <submittedName>
        <fullName evidence="6">Ribonuclease Z</fullName>
    </submittedName>
</protein>
<evidence type="ECO:0000256" key="1">
    <source>
        <dbReference type="ARBA" id="ARBA00022833"/>
    </source>
</evidence>
<comment type="function">
    <text evidence="3">Counteracts the endogenous Pycsar antiviral defense system. Phosphodiesterase that enables metal-dependent hydrolysis of host cyclic nucleotide Pycsar defense signals such as cCMP and cUMP.</text>
</comment>
<reference evidence="6 7" key="1">
    <citation type="submission" date="2021-07" db="EMBL/GenBank/DDBJ databases">
        <title>Paenibacillus radiodurans sp. nov., isolated from the southeastern edge of Tengger Desert.</title>
        <authorList>
            <person name="Zhang G."/>
        </authorList>
    </citation>
    <scope>NUCLEOTIDE SEQUENCE [LARGE SCALE GENOMIC DNA]</scope>
    <source>
        <strain evidence="6 7">CCM 7311</strain>
    </source>
</reference>
<feature type="domain" description="Metallo-beta-lactamase" evidence="5">
    <location>
        <begin position="35"/>
        <end position="229"/>
    </location>
</feature>
<dbReference type="Gene3D" id="3.60.15.10">
    <property type="entry name" value="Ribonuclease Z/Hydroxyacylglutathione hydrolase-like"/>
    <property type="match status" value="1"/>
</dbReference>
<dbReference type="Proteomes" id="UP001519887">
    <property type="component" value="Unassembled WGS sequence"/>
</dbReference>
<evidence type="ECO:0000313" key="7">
    <source>
        <dbReference type="Proteomes" id="UP001519887"/>
    </source>
</evidence>
<dbReference type="EMBL" id="JAHZIK010000702">
    <property type="protein sequence ID" value="MBW7456923.1"/>
    <property type="molecule type" value="Genomic_DNA"/>
</dbReference>
<dbReference type="PANTHER" id="PTHR46018">
    <property type="entry name" value="ZINC PHOSPHODIESTERASE ELAC PROTEIN 1"/>
    <property type="match status" value="1"/>
</dbReference>
<sequence>MMMHDEQTKITFFGTSGAVPEVGGDSPTFLINDKYLVDTGWSVIDNLRSRGHDPLQLEYLIFTHFHHDHYMSLPSLLFYYLMRGRPLEELKIIGPAEDLHLIVRRAIDFLHAERYGWANLSPVLIPLTPGEAYEEENFRLDTCSTAHPVQGLCYRFLDKKSGRMFSFTGDTAFHPPIIEHVRGSALLIHESALGPIAANPDKNDYMHSGAIDAAAIAEEAKVGKLLLLHGSAQIA</sequence>
<dbReference type="InterPro" id="IPR036866">
    <property type="entry name" value="RibonucZ/Hydroxyglut_hydro"/>
</dbReference>
<keyword evidence="1" id="KW-0862">Zinc</keyword>
<keyword evidence="7" id="KW-1185">Reference proteome</keyword>
<dbReference type="Pfam" id="PF12706">
    <property type="entry name" value="Lactamase_B_2"/>
    <property type="match status" value="1"/>
</dbReference>
<dbReference type="PANTHER" id="PTHR46018:SF7">
    <property type="entry name" value="RIBONUCLEASE Z"/>
    <property type="match status" value="1"/>
</dbReference>
<feature type="non-terminal residue" evidence="6">
    <location>
        <position position="235"/>
    </location>
</feature>
<evidence type="ECO:0000313" key="6">
    <source>
        <dbReference type="EMBL" id="MBW7456923.1"/>
    </source>
</evidence>
<gene>
    <name evidence="6" type="ORF">K0U00_23075</name>
</gene>
<name>A0ABS7C7M3_9BACL</name>
<dbReference type="InterPro" id="IPR001279">
    <property type="entry name" value="Metallo-B-lactamas"/>
</dbReference>
<dbReference type="SUPFAM" id="SSF56281">
    <property type="entry name" value="Metallo-hydrolase/oxidoreductase"/>
    <property type="match status" value="1"/>
</dbReference>
<comment type="catalytic activity">
    <reaction evidence="2">
        <text>3',5'-cyclic CMP + H2O = CMP + H(+)</text>
        <dbReference type="Rhea" id="RHEA:72675"/>
        <dbReference type="ChEBI" id="CHEBI:15377"/>
        <dbReference type="ChEBI" id="CHEBI:15378"/>
        <dbReference type="ChEBI" id="CHEBI:58003"/>
        <dbReference type="ChEBI" id="CHEBI:60377"/>
    </reaction>
    <physiologicalReaction direction="left-to-right" evidence="2">
        <dbReference type="Rhea" id="RHEA:72676"/>
    </physiologicalReaction>
</comment>
<evidence type="ECO:0000256" key="3">
    <source>
        <dbReference type="ARBA" id="ARBA00034301"/>
    </source>
</evidence>
<evidence type="ECO:0000259" key="5">
    <source>
        <dbReference type="Pfam" id="PF12706"/>
    </source>
</evidence>
<proteinExistence type="predicted"/>